<dbReference type="InterPro" id="IPR011990">
    <property type="entry name" value="TPR-like_helical_dom_sf"/>
</dbReference>
<organism evidence="4 5">
    <name type="scientific">Spirodela intermedia</name>
    <name type="common">Intermediate duckweed</name>
    <dbReference type="NCBI Taxonomy" id="51605"/>
    <lineage>
        <taxon>Eukaryota</taxon>
        <taxon>Viridiplantae</taxon>
        <taxon>Streptophyta</taxon>
        <taxon>Embryophyta</taxon>
        <taxon>Tracheophyta</taxon>
        <taxon>Spermatophyta</taxon>
        <taxon>Magnoliopsida</taxon>
        <taxon>Liliopsida</taxon>
        <taxon>Araceae</taxon>
        <taxon>Lemnoideae</taxon>
        <taxon>Spirodela</taxon>
    </lineage>
</organism>
<feature type="region of interest" description="Disordered" evidence="3">
    <location>
        <begin position="1"/>
        <end position="22"/>
    </location>
</feature>
<dbReference type="Pfam" id="PF01535">
    <property type="entry name" value="PPR"/>
    <property type="match status" value="1"/>
</dbReference>
<protein>
    <submittedName>
        <fullName evidence="4">Uncharacterized protein</fullName>
    </submittedName>
</protein>
<dbReference type="InterPro" id="IPR002885">
    <property type="entry name" value="PPR_rpt"/>
</dbReference>
<feature type="repeat" description="PPR" evidence="2">
    <location>
        <begin position="273"/>
        <end position="307"/>
    </location>
</feature>
<dbReference type="GO" id="GO:0003729">
    <property type="term" value="F:mRNA binding"/>
    <property type="evidence" value="ECO:0007669"/>
    <property type="project" value="TreeGrafter"/>
</dbReference>
<gene>
    <name evidence="4" type="ORF">SI8410_07009645</name>
</gene>
<dbReference type="PROSITE" id="PS51375">
    <property type="entry name" value="PPR"/>
    <property type="match status" value="7"/>
</dbReference>
<dbReference type="AlphaFoldDB" id="A0A7I8KPU7"/>
<feature type="repeat" description="PPR" evidence="2">
    <location>
        <begin position="238"/>
        <end position="272"/>
    </location>
</feature>
<evidence type="ECO:0000313" key="5">
    <source>
        <dbReference type="Proteomes" id="UP000663760"/>
    </source>
</evidence>
<dbReference type="PANTHER" id="PTHR47934:SF8">
    <property type="entry name" value="PENTACOTRIPEPTIDE-REPEAT REGION OF PRORP DOMAIN-CONTAINING PROTEIN"/>
    <property type="match status" value="1"/>
</dbReference>
<keyword evidence="5" id="KW-1185">Reference proteome</keyword>
<feature type="repeat" description="PPR" evidence="2">
    <location>
        <begin position="410"/>
        <end position="444"/>
    </location>
</feature>
<dbReference type="EMBL" id="LR746270">
    <property type="protein sequence ID" value="CAA7398975.1"/>
    <property type="molecule type" value="Genomic_DNA"/>
</dbReference>
<dbReference type="OrthoDB" id="185373at2759"/>
<feature type="repeat" description="PPR" evidence="2">
    <location>
        <begin position="203"/>
        <end position="237"/>
    </location>
</feature>
<evidence type="ECO:0000256" key="2">
    <source>
        <dbReference type="PROSITE-ProRule" id="PRU00708"/>
    </source>
</evidence>
<dbReference type="GO" id="GO:0005739">
    <property type="term" value="C:mitochondrion"/>
    <property type="evidence" value="ECO:0007669"/>
    <property type="project" value="TreeGrafter"/>
</dbReference>
<proteinExistence type="predicted"/>
<dbReference type="Pfam" id="PF13041">
    <property type="entry name" value="PPR_2"/>
    <property type="match status" value="5"/>
</dbReference>
<dbReference type="GO" id="GO:0007005">
    <property type="term" value="P:mitochondrion organization"/>
    <property type="evidence" value="ECO:0007669"/>
    <property type="project" value="TreeGrafter"/>
</dbReference>
<evidence type="ECO:0000313" key="4">
    <source>
        <dbReference type="EMBL" id="CAA7398975.1"/>
    </source>
</evidence>
<feature type="repeat" description="PPR" evidence="2">
    <location>
        <begin position="343"/>
        <end position="377"/>
    </location>
</feature>
<dbReference type="InterPro" id="IPR051114">
    <property type="entry name" value="Mito_RNA_Proc_CCM1"/>
</dbReference>
<dbReference type="Proteomes" id="UP000663760">
    <property type="component" value="Chromosome 7"/>
</dbReference>
<dbReference type="Gene3D" id="1.25.40.10">
    <property type="entry name" value="Tetratricopeptide repeat domain"/>
    <property type="match status" value="5"/>
</dbReference>
<feature type="repeat" description="PPR" evidence="2">
    <location>
        <begin position="479"/>
        <end position="513"/>
    </location>
</feature>
<reference evidence="4" key="1">
    <citation type="submission" date="2020-02" db="EMBL/GenBank/DDBJ databases">
        <authorList>
            <person name="Scholz U."/>
            <person name="Mascher M."/>
            <person name="Fiebig A."/>
        </authorList>
    </citation>
    <scope>NUCLEOTIDE SEQUENCE</scope>
</reference>
<feature type="repeat" description="PPR" evidence="2">
    <location>
        <begin position="168"/>
        <end position="202"/>
    </location>
</feature>
<keyword evidence="1" id="KW-0677">Repeat</keyword>
<dbReference type="NCBIfam" id="TIGR00756">
    <property type="entry name" value="PPR"/>
    <property type="match status" value="8"/>
</dbReference>
<sequence length="552" mass="60198">MAGGGGKVLRLRPPQRSGPSAVGELPALFAEAVRFSSEFQRPPAGVLHCVADPSGEHPATRVALMKAYGRAGQPEEALRLLRQTREAPPPSTFRRRRWAVLCYNTALNAVVEKGGGPLEVAAVLDQMQSAGLAMDASTHNILLKVSPSSRSFARRVFDSMSSSGCRPDETTYSTLIARLSRAGRIDEAYRVLDQMLRVGCHPNAYSYTPILQALCARGRMEEASALMKVMEESGCPPSTVAHNILIGGFCRRRDFSAVEKMLAECAVAGWRPSVVSYNTFMDGLCKAGRAEEAFKQLGAMAANGLCPSAVTINILLCCLCRDSNPHEAKRLLEASSQLGWEVTAVNYNTVMSAFCEIREWAAVAELLVAMVKKGVAPDARTCNIVIYSLCRGGKLRKARRIMENGGFTPNAVTYNTLIDGFLAVGAAADADELLRRMLEENIEHDLVTYTIRIEHLCRERRSADARHLFGDLKRHLSADLVVYSALIGGLVRNGDLSAGRMLLKEMLNQGLSPDVPTFDKLIRAHCRSGLCRTGDICNVVGEMLEKIRLQLA</sequence>
<dbReference type="PANTHER" id="PTHR47934">
    <property type="entry name" value="PENTATRICOPEPTIDE REPEAT-CONTAINING PROTEIN PET309, MITOCHONDRIAL"/>
    <property type="match status" value="1"/>
</dbReference>
<dbReference type="GO" id="GO:0006396">
    <property type="term" value="P:RNA processing"/>
    <property type="evidence" value="ECO:0007669"/>
    <property type="project" value="TreeGrafter"/>
</dbReference>
<evidence type="ECO:0000256" key="3">
    <source>
        <dbReference type="SAM" id="MobiDB-lite"/>
    </source>
</evidence>
<name>A0A7I8KPU7_SPIIN</name>
<evidence type="ECO:0000256" key="1">
    <source>
        <dbReference type="ARBA" id="ARBA00022737"/>
    </source>
</evidence>
<accession>A0A7I8KPU7</accession>
<dbReference type="Pfam" id="PF12854">
    <property type="entry name" value="PPR_1"/>
    <property type="match status" value="1"/>
</dbReference>